<reference evidence="6 7" key="1">
    <citation type="submission" date="2022-10" db="EMBL/GenBank/DDBJ databases">
        <title>Paucibacter sp. hw1 Genome sequencing.</title>
        <authorList>
            <person name="Park S."/>
        </authorList>
    </citation>
    <scope>NUCLEOTIDE SEQUENCE [LARGE SCALE GENOMIC DNA]</scope>
    <source>
        <strain evidence="7">hw1</strain>
    </source>
</reference>
<dbReference type="PANTHER" id="PTHR30085">
    <property type="entry name" value="AMINO ACID ABC TRANSPORTER PERMEASE"/>
    <property type="match status" value="1"/>
</dbReference>
<organism evidence="6 7">
    <name type="scientific">Roseateles albus</name>
    <dbReference type="NCBI Taxonomy" id="2987525"/>
    <lineage>
        <taxon>Bacteria</taxon>
        <taxon>Pseudomonadati</taxon>
        <taxon>Pseudomonadota</taxon>
        <taxon>Betaproteobacteria</taxon>
        <taxon>Burkholderiales</taxon>
        <taxon>Sphaerotilaceae</taxon>
        <taxon>Roseateles</taxon>
    </lineage>
</organism>
<evidence type="ECO:0000313" key="7">
    <source>
        <dbReference type="Proteomes" id="UP001221189"/>
    </source>
</evidence>
<evidence type="ECO:0000256" key="1">
    <source>
        <dbReference type="ARBA" id="ARBA00010333"/>
    </source>
</evidence>
<evidence type="ECO:0000256" key="2">
    <source>
        <dbReference type="ARBA" id="ARBA00022448"/>
    </source>
</evidence>
<dbReference type="PANTHER" id="PTHR30085:SF2">
    <property type="entry name" value="GLUTAMATE_ASPARTATE IMPORT SOLUTE-BINDING PROTEIN"/>
    <property type="match status" value="1"/>
</dbReference>
<dbReference type="Proteomes" id="UP001221189">
    <property type="component" value="Unassembled WGS sequence"/>
</dbReference>
<gene>
    <name evidence="6" type="ORF">PRZ03_22200</name>
</gene>
<keyword evidence="7" id="KW-1185">Reference proteome</keyword>
<evidence type="ECO:0000256" key="4">
    <source>
        <dbReference type="SAM" id="SignalP"/>
    </source>
</evidence>
<comment type="caution">
    <text evidence="6">The sequence shown here is derived from an EMBL/GenBank/DDBJ whole genome shotgun (WGS) entry which is preliminary data.</text>
</comment>
<accession>A0ABT5KMZ1</accession>
<dbReference type="CDD" id="cd13688">
    <property type="entry name" value="PBP2_GltI_DEBP"/>
    <property type="match status" value="1"/>
</dbReference>
<feature type="domain" description="Solute-binding protein family 3/N-terminal" evidence="5">
    <location>
        <begin position="41"/>
        <end position="273"/>
    </location>
</feature>
<proteinExistence type="inferred from homology"/>
<dbReference type="InterPro" id="IPR001638">
    <property type="entry name" value="Solute-binding_3/MltF_N"/>
</dbReference>
<evidence type="ECO:0000313" key="6">
    <source>
        <dbReference type="EMBL" id="MDC8774285.1"/>
    </source>
</evidence>
<dbReference type="RefSeq" id="WP_273602309.1">
    <property type="nucleotide sequence ID" value="NZ_JAQQXT010000019.1"/>
</dbReference>
<name>A0ABT5KMZ1_9BURK</name>
<dbReference type="Gene3D" id="3.40.190.10">
    <property type="entry name" value="Periplasmic binding protein-like II"/>
    <property type="match status" value="2"/>
</dbReference>
<dbReference type="SUPFAM" id="SSF53850">
    <property type="entry name" value="Periplasmic binding protein-like II"/>
    <property type="match status" value="1"/>
</dbReference>
<evidence type="ECO:0000259" key="5">
    <source>
        <dbReference type="SMART" id="SM00062"/>
    </source>
</evidence>
<dbReference type="Pfam" id="PF00497">
    <property type="entry name" value="SBP_bac_3"/>
    <property type="match status" value="1"/>
</dbReference>
<dbReference type="InterPro" id="IPR051455">
    <property type="entry name" value="Bact_solute-bind_prot3"/>
</dbReference>
<protein>
    <submittedName>
        <fullName evidence="6">Amino acid ABC transporter substrate-binding protein</fullName>
    </submittedName>
</protein>
<sequence length="291" mass="30240">MVKTVFAALLITACAIGATAQAQSTSSGGANTLGKIKAAKTINIAYSADSLPFSFDGPDKAPLGFSIELCKRVVAQIGRAVGEPDLAIKWIAGSVSERLQMVASGRADLDCANSSQTQSRLAHVDFSNLIFIDGGGLLVKSGSPVNQVSDLSGKKVAVIKGTTTATRLADALRLRLVNAGLVPVNDGASALAMLEAGTVDAVASDKVKLVGLAIQAKEPAKLALVAEDFSIEPYAFALPRNDSALRLEVNKALTQVYVSGDIEVIFAQWLGKLGRPTGLLSAMYLLNSIPE</sequence>
<comment type="similarity">
    <text evidence="1">Belongs to the bacterial solute-binding protein 3 family.</text>
</comment>
<evidence type="ECO:0000256" key="3">
    <source>
        <dbReference type="ARBA" id="ARBA00022729"/>
    </source>
</evidence>
<feature type="chain" id="PRO_5046115103" evidence="4">
    <location>
        <begin position="23"/>
        <end position="291"/>
    </location>
</feature>
<keyword evidence="2" id="KW-0813">Transport</keyword>
<dbReference type="SMART" id="SM00062">
    <property type="entry name" value="PBPb"/>
    <property type="match status" value="1"/>
</dbReference>
<keyword evidence="3 4" id="KW-0732">Signal</keyword>
<dbReference type="EMBL" id="JAQQXT010000019">
    <property type="protein sequence ID" value="MDC8774285.1"/>
    <property type="molecule type" value="Genomic_DNA"/>
</dbReference>
<feature type="signal peptide" evidence="4">
    <location>
        <begin position="1"/>
        <end position="22"/>
    </location>
</feature>